<dbReference type="PANTHER" id="PTHR10039:SF16">
    <property type="entry name" value="GPI INOSITOL-DEACYLASE"/>
    <property type="match status" value="1"/>
</dbReference>
<comment type="caution">
    <text evidence="3">The sequence shown here is derived from an EMBL/GenBank/DDBJ whole genome shotgun (WGS) entry which is preliminary data.</text>
</comment>
<sequence>MAAEALALGASIAAFIQLADRITSLARNVVDSTADMPTTLRMAHAETSALKDVLGELKRTHATSGVEANTALMEATKKPLENCHSSMEKLEAELAKLSISPSAVRRAPGKRQKVTQAVKWAAGGEDRVKKLVSNLVTEKATLSLVLLSDISEDVKAVKSTTAKVYKNLTDKQILNVVKWLEHTNPCDIHNRSGILYEERTGEWMLRSKEWNSFVRGGNRSLWIHGIPGAGKTILISHLVNKLRLLHNRRTGWAYYYCYFGRTQDETEPFLRWIISQLCQQASHVPSQLQGLYERRHRPDINTSLAVLAQITQEFDVVYVVIDAVDESKPYTRLLEILTSLITQPRFAKLRLLISSRQYLDIENALQPHSVSVSMSNEAVQEDIRIFVSATLRSNPKFQSWPVSLYTETEAALAKEAKGMFRWAVCQIDILGRMKSQSAVRKALAELPETLDATYERILHAIPTEHREFTRAALSILAAQSDFGDSCSHMTPRVLLSMILRTIRLDMSTDHFYDISDIREICGCLVTFVTQNKSGSNLNTIGPEPLHSGVVFLAHYTVKEFLYAERTARSLNSTVSRFALDEETTAMCWAKDIVDIASSTKASGDPISMDLLEDYCQGLAPKLLGKWDNRLAASGLSNRCFTFLNPGGAHHLLRMKRMLILEWSSTPANHLIGALAECLYRGLWALAREATQMLDAKQILGAALLLIADTGSRPPDRFQSRRSEVLLETSLVLSLFIRKLQPKPRLEQLKILAKSVGWDALLFAATAQHRYDKETEKGKTCAIALLVELGANVNSASCRMTPLQLAALLWDYDGVKVLLEKRADANMTGSAQGYQLAGCDLDDDLEYDSPLRILRNAAFAPPRSSIRVRRAGQGRAAKLKVEKLLLESGARDFTTKL</sequence>
<dbReference type="EMBL" id="JAUIRO010000003">
    <property type="protein sequence ID" value="KAK0722057.1"/>
    <property type="molecule type" value="Genomic_DNA"/>
</dbReference>
<dbReference type="SUPFAM" id="SSF48403">
    <property type="entry name" value="Ankyrin repeat"/>
    <property type="match status" value="1"/>
</dbReference>
<dbReference type="AlphaFoldDB" id="A0AA40AU49"/>
<protein>
    <recommendedName>
        <fullName evidence="2">NACHT domain-containing protein</fullName>
    </recommendedName>
</protein>
<evidence type="ECO:0000256" key="1">
    <source>
        <dbReference type="ARBA" id="ARBA00022737"/>
    </source>
</evidence>
<dbReference type="InterPro" id="IPR027417">
    <property type="entry name" value="P-loop_NTPase"/>
</dbReference>
<reference evidence="3" key="1">
    <citation type="submission" date="2023-06" db="EMBL/GenBank/DDBJ databases">
        <title>Genome-scale phylogeny and comparative genomics of the fungal order Sordariales.</title>
        <authorList>
            <consortium name="Lawrence Berkeley National Laboratory"/>
            <person name="Hensen N."/>
            <person name="Bonometti L."/>
            <person name="Westerberg I."/>
            <person name="Brannstrom I.O."/>
            <person name="Guillou S."/>
            <person name="Cros-Aarteil S."/>
            <person name="Calhoun S."/>
            <person name="Haridas S."/>
            <person name="Kuo A."/>
            <person name="Mondo S."/>
            <person name="Pangilinan J."/>
            <person name="Riley R."/>
            <person name="LaButti K."/>
            <person name="Andreopoulos B."/>
            <person name="Lipzen A."/>
            <person name="Chen C."/>
            <person name="Yanf M."/>
            <person name="Daum C."/>
            <person name="Ng V."/>
            <person name="Clum A."/>
            <person name="Steindorff A."/>
            <person name="Ohm R."/>
            <person name="Martin F."/>
            <person name="Silar P."/>
            <person name="Natvig D."/>
            <person name="Lalanne C."/>
            <person name="Gautier V."/>
            <person name="Ament-velasquez S.L."/>
            <person name="Kruys A."/>
            <person name="Hutchinson M.I."/>
            <person name="Powell A.J."/>
            <person name="Barry K."/>
            <person name="Miller A.N."/>
            <person name="Grigoriev I.V."/>
            <person name="Debuchy R."/>
            <person name="Gladieux P."/>
            <person name="Thoren M.H."/>
            <person name="Johannesson H."/>
        </authorList>
    </citation>
    <scope>NUCLEOTIDE SEQUENCE</scope>
    <source>
        <strain evidence="3">SMH2392-1A</strain>
    </source>
</reference>
<dbReference type="Proteomes" id="UP001172101">
    <property type="component" value="Unassembled WGS sequence"/>
</dbReference>
<feature type="domain" description="NACHT" evidence="2">
    <location>
        <begin position="219"/>
        <end position="356"/>
    </location>
</feature>
<dbReference type="Gene3D" id="1.25.40.20">
    <property type="entry name" value="Ankyrin repeat-containing domain"/>
    <property type="match status" value="1"/>
</dbReference>
<gene>
    <name evidence="3" type="ORF">B0T26DRAFT_701172</name>
</gene>
<keyword evidence="1" id="KW-0677">Repeat</keyword>
<name>A0AA40AU49_9PEZI</name>
<dbReference type="RefSeq" id="XP_060297981.1">
    <property type="nucleotide sequence ID" value="XM_060441581.1"/>
</dbReference>
<evidence type="ECO:0000313" key="4">
    <source>
        <dbReference type="Proteomes" id="UP001172101"/>
    </source>
</evidence>
<accession>A0AA40AU49</accession>
<dbReference type="PANTHER" id="PTHR10039">
    <property type="entry name" value="AMELOGENIN"/>
    <property type="match status" value="1"/>
</dbReference>
<proteinExistence type="predicted"/>
<dbReference type="Pfam" id="PF24883">
    <property type="entry name" value="NPHP3_N"/>
    <property type="match status" value="1"/>
</dbReference>
<dbReference type="GeneID" id="85324851"/>
<dbReference type="Gene3D" id="3.40.50.300">
    <property type="entry name" value="P-loop containing nucleotide triphosphate hydrolases"/>
    <property type="match status" value="1"/>
</dbReference>
<keyword evidence="4" id="KW-1185">Reference proteome</keyword>
<organism evidence="3 4">
    <name type="scientific">Lasiosphaeria miniovina</name>
    <dbReference type="NCBI Taxonomy" id="1954250"/>
    <lineage>
        <taxon>Eukaryota</taxon>
        <taxon>Fungi</taxon>
        <taxon>Dikarya</taxon>
        <taxon>Ascomycota</taxon>
        <taxon>Pezizomycotina</taxon>
        <taxon>Sordariomycetes</taxon>
        <taxon>Sordariomycetidae</taxon>
        <taxon>Sordariales</taxon>
        <taxon>Lasiosphaeriaceae</taxon>
        <taxon>Lasiosphaeria</taxon>
    </lineage>
</organism>
<dbReference type="SUPFAM" id="SSF52540">
    <property type="entry name" value="P-loop containing nucleoside triphosphate hydrolases"/>
    <property type="match status" value="1"/>
</dbReference>
<dbReference type="PROSITE" id="PS50837">
    <property type="entry name" value="NACHT"/>
    <property type="match status" value="1"/>
</dbReference>
<dbReference type="InterPro" id="IPR007111">
    <property type="entry name" value="NACHT_NTPase"/>
</dbReference>
<evidence type="ECO:0000259" key="2">
    <source>
        <dbReference type="PROSITE" id="PS50837"/>
    </source>
</evidence>
<evidence type="ECO:0000313" key="3">
    <source>
        <dbReference type="EMBL" id="KAK0722057.1"/>
    </source>
</evidence>
<dbReference type="InterPro" id="IPR036770">
    <property type="entry name" value="Ankyrin_rpt-contain_sf"/>
</dbReference>
<dbReference type="InterPro" id="IPR056884">
    <property type="entry name" value="NPHP3-like_N"/>
</dbReference>